<dbReference type="BioCyc" id="MetaCyc:MONOMER-19307"/>
<evidence type="ECO:0000259" key="6">
    <source>
        <dbReference type="Pfam" id="PF01494"/>
    </source>
</evidence>
<dbReference type="EMBL" id="HQ591508">
    <property type="protein sequence ID" value="ADY16690.1"/>
    <property type="molecule type" value="Genomic_DNA"/>
</dbReference>
<dbReference type="InterPro" id="IPR036188">
    <property type="entry name" value="FAD/NAD-bd_sf"/>
</dbReference>
<dbReference type="GO" id="GO:0004497">
    <property type="term" value="F:monooxygenase activity"/>
    <property type="evidence" value="ECO:0007669"/>
    <property type="project" value="UniProtKB-KW"/>
</dbReference>
<evidence type="ECO:0000313" key="7">
    <source>
        <dbReference type="EMBL" id="ADY16690.1"/>
    </source>
</evidence>
<feature type="domain" description="FAD-binding" evidence="6">
    <location>
        <begin position="11"/>
        <end position="343"/>
    </location>
</feature>
<name>F1CWD7_PENAE</name>
<keyword evidence="3" id="KW-0274">FAD</keyword>
<dbReference type="InterPro" id="IPR002938">
    <property type="entry name" value="FAD-bd"/>
</dbReference>
<dbReference type="SUPFAM" id="SSF51905">
    <property type="entry name" value="FAD/NAD(P)-binding domain"/>
    <property type="match status" value="1"/>
</dbReference>
<evidence type="ECO:0000256" key="3">
    <source>
        <dbReference type="ARBA" id="ARBA00022827"/>
    </source>
</evidence>
<evidence type="ECO:0000256" key="5">
    <source>
        <dbReference type="ARBA" id="ARBA00023033"/>
    </source>
</evidence>
<accession>F1CWD7</accession>
<keyword evidence="2" id="KW-0285">Flavoprotein</keyword>
<proteinExistence type="inferred from homology"/>
<evidence type="ECO:0000256" key="1">
    <source>
        <dbReference type="ARBA" id="ARBA00007992"/>
    </source>
</evidence>
<dbReference type="PANTHER" id="PTHR13789:SF236">
    <property type="entry name" value="MONOOXYGENASE, PUTATIVE (AFU_ORTHOLOGUE AFUA_6G12060)-RELATED"/>
    <property type="match status" value="1"/>
</dbReference>
<keyword evidence="4" id="KW-0560">Oxidoreductase</keyword>
<sequence length="462" mass="50118">MTKIVPTTGITVIIVGLGIAGLTAAIECHRQGHKVIGLEKKSTVYQLVLSQWPNANGTSVASTLKSLGSELSSVEIFSSAGELKYTIPFGANSPVAGLFLRRSDLVESLYQYATSELGLDLRYGVTVEEYWETATTAGVIVQGAERISGHCVIGADGIYSKTRAIITGDSPEEDSATLLETGGAIFRSTFDASALTTDPDAQWVLQGASTHDRHEIYLGKDVTILMGTMGKGKYVWWNCSHRDLTKATTNWVQAASITPVLRYIQDWPIAKKLSAVISKTPQGKCFNHSLVTRKPIRTWVSRQGRMVVIGDAAHQFLPHTGQGANQAIEDAAVLAICLQLASRSTDSSSREEDGVPLALRVMEKLRYRRVSIIQEGSVEAQEVTLEADMDAGTSGDRFNAISRPAWIHCHDCVSHTREEFSKVVDALNKSEGNFDAYVPTNAPVDGLFHAEDDYILQSKGAA</sequence>
<evidence type="ECO:0000256" key="4">
    <source>
        <dbReference type="ARBA" id="ARBA00023002"/>
    </source>
</evidence>
<keyword evidence="5" id="KW-0503">Monooxygenase</keyword>
<dbReference type="InterPro" id="IPR050493">
    <property type="entry name" value="FAD-dep_Monooxygenase_BioMet"/>
</dbReference>
<protein>
    <submittedName>
        <fullName evidence="7">TqaE</fullName>
    </submittedName>
</protein>
<dbReference type="AlphaFoldDB" id="F1CWD7"/>
<evidence type="ECO:0000256" key="2">
    <source>
        <dbReference type="ARBA" id="ARBA00022630"/>
    </source>
</evidence>
<dbReference type="GO" id="GO:0071949">
    <property type="term" value="F:FAD binding"/>
    <property type="evidence" value="ECO:0007669"/>
    <property type="project" value="InterPro"/>
</dbReference>
<dbReference type="Gene3D" id="3.50.50.60">
    <property type="entry name" value="FAD/NAD(P)-binding domain"/>
    <property type="match status" value="1"/>
</dbReference>
<dbReference type="PRINTS" id="PR00420">
    <property type="entry name" value="RNGMNOXGNASE"/>
</dbReference>
<organism evidence="7">
    <name type="scientific">Penicillium aethiopicum</name>
    <dbReference type="NCBI Taxonomy" id="36650"/>
    <lineage>
        <taxon>Eukaryota</taxon>
        <taxon>Fungi</taxon>
        <taxon>Dikarya</taxon>
        <taxon>Ascomycota</taxon>
        <taxon>Pezizomycotina</taxon>
        <taxon>Eurotiomycetes</taxon>
        <taxon>Eurotiomycetidae</taxon>
        <taxon>Eurotiales</taxon>
        <taxon>Aspergillaceae</taxon>
        <taxon>Penicillium</taxon>
    </lineage>
</organism>
<comment type="similarity">
    <text evidence="1">Belongs to the paxM FAD-dependent monooxygenase family.</text>
</comment>
<dbReference type="PANTHER" id="PTHR13789">
    <property type="entry name" value="MONOOXYGENASE"/>
    <property type="match status" value="1"/>
</dbReference>
<dbReference type="Pfam" id="PF01494">
    <property type="entry name" value="FAD_binding_3"/>
    <property type="match status" value="1"/>
</dbReference>
<reference evidence="7" key="1">
    <citation type="journal article" date="2011" name="J. Am. Chem. Soc.">
        <title>Fungal indole alkaloid biosynthesis: genetic and biochemical investigation of the tryptoquialanine pathway in Penicillium aethiopicum.</title>
        <authorList>
            <person name="Gao X."/>
            <person name="Chooi Y.H."/>
            <person name="Ames B.D."/>
            <person name="Wang P."/>
            <person name="Walsh C.T."/>
            <person name="Tang Y."/>
        </authorList>
    </citation>
    <scope>NUCLEOTIDE SEQUENCE</scope>
    <source>
        <strain evidence="7">IBT 5753</strain>
    </source>
</reference>